<accession>A0ABV9QXS9</accession>
<dbReference type="PROSITE" id="PS52015">
    <property type="entry name" value="TONB_CTD"/>
    <property type="match status" value="1"/>
</dbReference>
<dbReference type="InterPro" id="IPR037682">
    <property type="entry name" value="TonB_C"/>
</dbReference>
<evidence type="ECO:0000313" key="8">
    <source>
        <dbReference type="EMBL" id="MFC4821835.1"/>
    </source>
</evidence>
<dbReference type="Proteomes" id="UP001595886">
    <property type="component" value="Unassembled WGS sequence"/>
</dbReference>
<keyword evidence="2" id="KW-0812">Transmembrane</keyword>
<evidence type="ECO:0000256" key="3">
    <source>
        <dbReference type="ARBA" id="ARBA00022989"/>
    </source>
</evidence>
<dbReference type="InterPro" id="IPR006260">
    <property type="entry name" value="TonB/TolA_C"/>
</dbReference>
<feature type="domain" description="TonB C-terminal" evidence="7">
    <location>
        <begin position="44"/>
        <end position="139"/>
    </location>
</feature>
<dbReference type="SUPFAM" id="SSF74653">
    <property type="entry name" value="TolA/TonB C-terminal domain"/>
    <property type="match status" value="1"/>
</dbReference>
<evidence type="ECO:0000256" key="4">
    <source>
        <dbReference type="ARBA" id="ARBA00023136"/>
    </source>
</evidence>
<evidence type="ECO:0000259" key="7">
    <source>
        <dbReference type="PROSITE" id="PS52015"/>
    </source>
</evidence>
<comment type="caution">
    <text evidence="8">The sequence shown here is derived from an EMBL/GenBank/DDBJ whole genome shotgun (WGS) entry which is preliminary data.</text>
</comment>
<name>A0ABV9QXS9_9GAMM</name>
<sequence length="155" mass="16519">MPGRKGITLALCAALAACSGAAPVAQRANRPMAAGSIVGAQSPLWDTPASLVSGDAPVYPINEFLTGGEGHAEVEFTVTREGATRDITVLSARRPAFGRHLAAAVRGWRFEPARMDGLAVPSTLRIEFDFSIDRGYNAPPSPRDREYQRERAGGR</sequence>
<evidence type="ECO:0000256" key="1">
    <source>
        <dbReference type="ARBA" id="ARBA00004167"/>
    </source>
</evidence>
<dbReference type="NCBIfam" id="TIGR01352">
    <property type="entry name" value="tonB_Cterm"/>
    <property type="match status" value="1"/>
</dbReference>
<reference evidence="9" key="1">
    <citation type="journal article" date="2019" name="Int. J. Syst. Evol. Microbiol.">
        <title>The Global Catalogue of Microorganisms (GCM) 10K type strain sequencing project: providing services to taxonomists for standard genome sequencing and annotation.</title>
        <authorList>
            <consortium name="The Broad Institute Genomics Platform"/>
            <consortium name="The Broad Institute Genome Sequencing Center for Infectious Disease"/>
            <person name="Wu L."/>
            <person name="Ma J."/>
        </authorList>
    </citation>
    <scope>NUCLEOTIDE SEQUENCE [LARGE SCALE GENOMIC DNA]</scope>
    <source>
        <strain evidence="9">CCUG 30340</strain>
    </source>
</reference>
<proteinExistence type="predicted"/>
<dbReference type="EMBL" id="JBHSHD010000010">
    <property type="protein sequence ID" value="MFC4821835.1"/>
    <property type="molecule type" value="Genomic_DNA"/>
</dbReference>
<feature type="chain" id="PRO_5047421412" evidence="6">
    <location>
        <begin position="22"/>
        <end position="155"/>
    </location>
</feature>
<evidence type="ECO:0000256" key="6">
    <source>
        <dbReference type="SAM" id="SignalP"/>
    </source>
</evidence>
<evidence type="ECO:0000256" key="5">
    <source>
        <dbReference type="SAM" id="MobiDB-lite"/>
    </source>
</evidence>
<keyword evidence="6" id="KW-0732">Signal</keyword>
<dbReference type="PROSITE" id="PS51257">
    <property type="entry name" value="PROKAR_LIPOPROTEIN"/>
    <property type="match status" value="1"/>
</dbReference>
<feature type="compositionally biased region" description="Basic and acidic residues" evidence="5">
    <location>
        <begin position="142"/>
        <end position="155"/>
    </location>
</feature>
<feature type="signal peptide" evidence="6">
    <location>
        <begin position="1"/>
        <end position="21"/>
    </location>
</feature>
<protein>
    <submittedName>
        <fullName evidence="8">TonB family protein</fullName>
    </submittedName>
</protein>
<dbReference type="RefSeq" id="WP_380022103.1">
    <property type="nucleotide sequence ID" value="NZ_JBHSHD010000010.1"/>
</dbReference>
<keyword evidence="4" id="KW-0472">Membrane</keyword>
<dbReference type="Gene3D" id="3.30.1150.10">
    <property type="match status" value="1"/>
</dbReference>
<feature type="region of interest" description="Disordered" evidence="5">
    <location>
        <begin position="135"/>
        <end position="155"/>
    </location>
</feature>
<evidence type="ECO:0000256" key="2">
    <source>
        <dbReference type="ARBA" id="ARBA00022692"/>
    </source>
</evidence>
<dbReference type="Pfam" id="PF03544">
    <property type="entry name" value="TonB_C"/>
    <property type="match status" value="1"/>
</dbReference>
<gene>
    <name evidence="8" type="ORF">ACFO6Q_16020</name>
</gene>
<evidence type="ECO:0000313" key="9">
    <source>
        <dbReference type="Proteomes" id="UP001595886"/>
    </source>
</evidence>
<organism evidence="8 9">
    <name type="scientific">Dokdonella ginsengisoli</name>
    <dbReference type="NCBI Taxonomy" id="363846"/>
    <lineage>
        <taxon>Bacteria</taxon>
        <taxon>Pseudomonadati</taxon>
        <taxon>Pseudomonadota</taxon>
        <taxon>Gammaproteobacteria</taxon>
        <taxon>Lysobacterales</taxon>
        <taxon>Rhodanobacteraceae</taxon>
        <taxon>Dokdonella</taxon>
    </lineage>
</organism>
<keyword evidence="9" id="KW-1185">Reference proteome</keyword>
<keyword evidence="3" id="KW-1133">Transmembrane helix</keyword>
<comment type="subcellular location">
    <subcellularLocation>
        <location evidence="1">Membrane</location>
        <topology evidence="1">Single-pass membrane protein</topology>
    </subcellularLocation>
</comment>